<dbReference type="AlphaFoldDB" id="X1M1R4"/>
<proteinExistence type="predicted"/>
<accession>X1M1R4</accession>
<name>X1M1R4_9ZZZZ</name>
<reference evidence="1" key="1">
    <citation type="journal article" date="2014" name="Front. Microbiol.">
        <title>High frequency of phylogenetically diverse reductive dehalogenase-homologous genes in deep subseafloor sedimentary metagenomes.</title>
        <authorList>
            <person name="Kawai M."/>
            <person name="Futagami T."/>
            <person name="Toyoda A."/>
            <person name="Takaki Y."/>
            <person name="Nishi S."/>
            <person name="Hori S."/>
            <person name="Arai W."/>
            <person name="Tsubouchi T."/>
            <person name="Morono Y."/>
            <person name="Uchiyama I."/>
            <person name="Ito T."/>
            <person name="Fujiyama A."/>
            <person name="Inagaki F."/>
            <person name="Takami H."/>
        </authorList>
    </citation>
    <scope>NUCLEOTIDE SEQUENCE</scope>
    <source>
        <strain evidence="1">Expedition CK06-06</strain>
    </source>
</reference>
<gene>
    <name evidence="1" type="ORF">S06H3_20164</name>
</gene>
<protein>
    <submittedName>
        <fullName evidence="1">Uncharacterized protein</fullName>
    </submittedName>
</protein>
<dbReference type="EMBL" id="BARV01010413">
    <property type="protein sequence ID" value="GAI11976.1"/>
    <property type="molecule type" value="Genomic_DNA"/>
</dbReference>
<organism evidence="1">
    <name type="scientific">marine sediment metagenome</name>
    <dbReference type="NCBI Taxonomy" id="412755"/>
    <lineage>
        <taxon>unclassified sequences</taxon>
        <taxon>metagenomes</taxon>
        <taxon>ecological metagenomes</taxon>
    </lineage>
</organism>
<evidence type="ECO:0000313" key="1">
    <source>
        <dbReference type="EMBL" id="GAI11976.1"/>
    </source>
</evidence>
<feature type="non-terminal residue" evidence="1">
    <location>
        <position position="170"/>
    </location>
</feature>
<sequence length="170" mass="19767">MKRFFKPKLPDTGLGRENPDLDLWEKRVLKESPQTIRNISHIEHLEAKQADFEQQLKHILAYLQSSQWPSLKPSSRIRSLSWRELAGMPDATFELEDGLKVWLEAATRKEAMQSTFEEFTLTYGQDLSKITKLFADLEEDFDDVARRIARCAILEEELAALEDLLEDEET</sequence>
<comment type="caution">
    <text evidence="1">The sequence shown here is derived from an EMBL/GenBank/DDBJ whole genome shotgun (WGS) entry which is preliminary data.</text>
</comment>